<evidence type="ECO:0000313" key="12">
    <source>
        <dbReference type="Proteomes" id="UP000198724"/>
    </source>
</evidence>
<evidence type="ECO:0000256" key="3">
    <source>
        <dbReference type="ARBA" id="ARBA00022449"/>
    </source>
</evidence>
<feature type="transmembrane region" description="Helical" evidence="9">
    <location>
        <begin position="81"/>
        <end position="101"/>
    </location>
</feature>
<feature type="transmembrane region" description="Helical" evidence="9">
    <location>
        <begin position="44"/>
        <end position="61"/>
    </location>
</feature>
<evidence type="ECO:0000256" key="6">
    <source>
        <dbReference type="ARBA" id="ARBA00022989"/>
    </source>
</evidence>
<dbReference type="PANTHER" id="PTHR33451">
    <property type="entry name" value="MALATE-2H(+)/NA(+)-LACTATE ANTIPORTER"/>
    <property type="match status" value="1"/>
</dbReference>
<keyword evidence="2" id="KW-0813">Transport</keyword>
<feature type="transmembrane region" description="Helical" evidence="9">
    <location>
        <begin position="380"/>
        <end position="401"/>
    </location>
</feature>
<dbReference type="PANTHER" id="PTHR33451:SF4">
    <property type="entry name" value="NA+_H+ ANTIPORTER"/>
    <property type="match status" value="1"/>
</dbReference>
<dbReference type="InterPro" id="IPR052180">
    <property type="entry name" value="NhaC_Na-H+_Antiporter"/>
</dbReference>
<dbReference type="GO" id="GO:0015297">
    <property type="term" value="F:antiporter activity"/>
    <property type="evidence" value="ECO:0007669"/>
    <property type="project" value="UniProtKB-KW"/>
</dbReference>
<reference evidence="12" key="1">
    <citation type="submission" date="2016-10" db="EMBL/GenBank/DDBJ databases">
        <authorList>
            <person name="Varghese N."/>
            <person name="Submissions S."/>
        </authorList>
    </citation>
    <scope>NUCLEOTIDE SEQUENCE [LARGE SCALE GENOMIC DNA]</scope>
    <source>
        <strain evidence="12">LP51</strain>
    </source>
</reference>
<feature type="transmembrane region" description="Helical" evidence="9">
    <location>
        <begin position="162"/>
        <end position="181"/>
    </location>
</feature>
<dbReference type="InterPro" id="IPR018461">
    <property type="entry name" value="Na/H_Antiport_NhaC-like_C"/>
</dbReference>
<dbReference type="Pfam" id="PF03553">
    <property type="entry name" value="Na_H_antiporter"/>
    <property type="match status" value="2"/>
</dbReference>
<sequence>MPVCSSTLHMQHIQKTGGWALIPFLVFVLTFLGAGILLNDFYALPAPVAVTLGIISAFFILRGSSEAKVAALIRGCGDSKIVTMCLIYLLAGAFASVTKAVGGVDATVNLGLSVLPVQYLALGVFLLAAFLSTATGTSVGAIVALGPIVVGLAEQSHTSMPLLLGVLLGGAMFGDNLSFISDTTIAATQTQECSMRDKFRVNILIAGPAALVTIFLLLLTGWNTTGAVEAQLPALQAASFWQIAPYLLVIILAVSGINVFVVLVLGTLASGAVGLWQGQLEVLAFGKSVYEGFTGMTEIFLLSMLTGGLAQMVSEAGGITFLLQKVSKAANGMRSAQVGILSLVGGTNSAIANNTVSIVVTGPVVKEISRKYSIDKRKTAALLDIASCVVQGLLPFGAQILLLVSFTNGQLNFLDLWANAWYLYLLLLFSLLAIYLPFVDKYLDKQPAAEQAVAV</sequence>
<evidence type="ECO:0000259" key="10">
    <source>
        <dbReference type="Pfam" id="PF03553"/>
    </source>
</evidence>
<feature type="transmembrane region" description="Helical" evidence="9">
    <location>
        <begin position="201"/>
        <end position="222"/>
    </location>
</feature>
<keyword evidence="3" id="KW-0050">Antiport</keyword>
<protein>
    <submittedName>
        <fullName evidence="11">Putative methionine transporter, NhaC family</fullName>
    </submittedName>
</protein>
<evidence type="ECO:0000256" key="1">
    <source>
        <dbReference type="ARBA" id="ARBA00004651"/>
    </source>
</evidence>
<keyword evidence="4" id="KW-1003">Cell membrane</keyword>
<feature type="transmembrane region" description="Helical" evidence="9">
    <location>
        <begin position="18"/>
        <end position="38"/>
    </location>
</feature>
<evidence type="ECO:0000256" key="4">
    <source>
        <dbReference type="ARBA" id="ARBA00022475"/>
    </source>
</evidence>
<name>A0A1I2NF72_9BACT</name>
<evidence type="ECO:0000256" key="9">
    <source>
        <dbReference type="SAM" id="Phobius"/>
    </source>
</evidence>
<evidence type="ECO:0000256" key="7">
    <source>
        <dbReference type="ARBA" id="ARBA00023136"/>
    </source>
</evidence>
<feature type="domain" description="Na+/H+ antiporter NhaC-like C-terminal" evidence="10">
    <location>
        <begin position="18"/>
        <end position="222"/>
    </location>
</feature>
<feature type="domain" description="Na+/H+ antiporter NhaC-like C-terminal" evidence="10">
    <location>
        <begin position="248"/>
        <end position="436"/>
    </location>
</feature>
<evidence type="ECO:0000256" key="5">
    <source>
        <dbReference type="ARBA" id="ARBA00022692"/>
    </source>
</evidence>
<dbReference type="EMBL" id="FOOT01000001">
    <property type="protein sequence ID" value="SFG02412.1"/>
    <property type="molecule type" value="Genomic_DNA"/>
</dbReference>
<evidence type="ECO:0000256" key="8">
    <source>
        <dbReference type="ARBA" id="ARBA00038435"/>
    </source>
</evidence>
<evidence type="ECO:0000313" key="11">
    <source>
        <dbReference type="EMBL" id="SFG02412.1"/>
    </source>
</evidence>
<keyword evidence="12" id="KW-1185">Reference proteome</keyword>
<accession>A0A1I2NF72</accession>
<proteinExistence type="inferred from homology"/>
<gene>
    <name evidence="11" type="ORF">SAMN05421739_101703</name>
</gene>
<feature type="transmembrane region" description="Helical" evidence="9">
    <location>
        <begin position="121"/>
        <end position="150"/>
    </location>
</feature>
<organism evidence="11 12">
    <name type="scientific">Pontibacter chinhatensis</name>
    <dbReference type="NCBI Taxonomy" id="1436961"/>
    <lineage>
        <taxon>Bacteria</taxon>
        <taxon>Pseudomonadati</taxon>
        <taxon>Bacteroidota</taxon>
        <taxon>Cytophagia</taxon>
        <taxon>Cytophagales</taxon>
        <taxon>Hymenobacteraceae</taxon>
        <taxon>Pontibacter</taxon>
    </lineage>
</organism>
<evidence type="ECO:0000256" key="2">
    <source>
        <dbReference type="ARBA" id="ARBA00022448"/>
    </source>
</evidence>
<keyword evidence="7 9" id="KW-0472">Membrane</keyword>
<dbReference type="AlphaFoldDB" id="A0A1I2NF72"/>
<feature type="transmembrane region" description="Helical" evidence="9">
    <location>
        <begin position="421"/>
        <end position="439"/>
    </location>
</feature>
<dbReference type="GO" id="GO:0005886">
    <property type="term" value="C:plasma membrane"/>
    <property type="evidence" value="ECO:0007669"/>
    <property type="project" value="UniProtKB-SubCell"/>
</dbReference>
<keyword evidence="6 9" id="KW-1133">Transmembrane helix</keyword>
<dbReference type="Proteomes" id="UP000198724">
    <property type="component" value="Unassembled WGS sequence"/>
</dbReference>
<feature type="transmembrane region" description="Helical" evidence="9">
    <location>
        <begin position="243"/>
        <end position="276"/>
    </location>
</feature>
<keyword evidence="5 9" id="KW-0812">Transmembrane</keyword>
<comment type="subcellular location">
    <subcellularLocation>
        <location evidence="1">Cell membrane</location>
        <topology evidence="1">Multi-pass membrane protein</topology>
    </subcellularLocation>
</comment>
<comment type="similarity">
    <text evidence="8">Belongs to the NhaC Na(+)/H(+) (TC 2.A.35) antiporter family.</text>
</comment>